<dbReference type="AlphaFoldDB" id="A0A6A1XRQ8"/>
<protein>
    <submittedName>
        <fullName evidence="2">Recombinase RecT</fullName>
    </submittedName>
</protein>
<evidence type="ECO:0000256" key="1">
    <source>
        <dbReference type="SAM" id="MobiDB-lite"/>
    </source>
</evidence>
<dbReference type="GO" id="GO:0003677">
    <property type="term" value="F:DNA binding"/>
    <property type="evidence" value="ECO:0007669"/>
    <property type="project" value="InterPro"/>
</dbReference>
<feature type="region of interest" description="Disordered" evidence="1">
    <location>
        <begin position="263"/>
        <end position="304"/>
    </location>
</feature>
<dbReference type="Proteomes" id="UP000375690">
    <property type="component" value="Unassembled WGS sequence"/>
</dbReference>
<reference evidence="2 3" key="1">
    <citation type="journal article" date="2019" name="Nat. Med.">
        <title>A library of human gut bacterial isolates paired with longitudinal multiomics data enables mechanistic microbiome research.</title>
        <authorList>
            <person name="Poyet M."/>
            <person name="Groussin M."/>
            <person name="Gibbons S.M."/>
            <person name="Avila-Pacheco J."/>
            <person name="Jiang X."/>
            <person name="Kearney S.M."/>
            <person name="Perrotta A.R."/>
            <person name="Berdy B."/>
            <person name="Zhao S."/>
            <person name="Lieberman T.D."/>
            <person name="Swanson P.K."/>
            <person name="Smith M."/>
            <person name="Roesemann S."/>
            <person name="Alexander J.E."/>
            <person name="Rich S.A."/>
            <person name="Livny J."/>
            <person name="Vlamakis H."/>
            <person name="Clish C."/>
            <person name="Bullock K."/>
            <person name="Deik A."/>
            <person name="Scott J."/>
            <person name="Pierce K.A."/>
            <person name="Xavier R.J."/>
            <person name="Alm E.J."/>
        </authorList>
    </citation>
    <scope>NUCLEOTIDE SEQUENCE [LARGE SCALE GENOMIC DNA]</scope>
    <source>
        <strain evidence="2 3">BIOML-A2</strain>
    </source>
</reference>
<dbReference type="GO" id="GO:0006259">
    <property type="term" value="P:DNA metabolic process"/>
    <property type="evidence" value="ECO:0007669"/>
    <property type="project" value="InterPro"/>
</dbReference>
<dbReference type="EMBL" id="VWFC01000003">
    <property type="protein sequence ID" value="KAB1329954.1"/>
    <property type="molecule type" value="Genomic_DNA"/>
</dbReference>
<comment type="caution">
    <text evidence="2">The sequence shown here is derived from an EMBL/GenBank/DDBJ whole genome shotgun (WGS) entry which is preliminary data.</text>
</comment>
<name>A0A6A1XRQ8_BACOV</name>
<dbReference type="InterPro" id="IPR018330">
    <property type="entry name" value="RecT_fam"/>
</dbReference>
<sequence>MFDNKSGAQSAPAQQPQQNLSIVQKDVVDTVLSKIKDFEEAGELKLPTNYSAANALKSAWLILQETKDRNDKPALVVCTKESVANALLDMVVQGLSPMKKQCYFIVYGSKLTLQRSYLGTLAIAKRVGGVKTAIANCVYEGDEFIFSVDTQTGLKKIIKHEQTLEGLDANKVKGAYAILTTEDGRSIVEIMNFAQIKQAWMQGATKGGSPAHKNFGDEMAKKTVIGRACKILIGMSDDSALFDEPDETETDIAAGQRAVQIEGAANKKRLGDIEDAKFEEVKPTASKPATTQQPKVTNDAPPPY</sequence>
<feature type="compositionally biased region" description="Polar residues" evidence="1">
    <location>
        <begin position="287"/>
        <end position="296"/>
    </location>
</feature>
<evidence type="ECO:0000313" key="3">
    <source>
        <dbReference type="Proteomes" id="UP000375690"/>
    </source>
</evidence>
<accession>A0A6A1XRQ8</accession>
<gene>
    <name evidence="2" type="ORF">F3B53_03425</name>
</gene>
<evidence type="ECO:0000313" key="2">
    <source>
        <dbReference type="EMBL" id="KAB1329954.1"/>
    </source>
</evidence>
<organism evidence="2 3">
    <name type="scientific">Bacteroides ovatus</name>
    <dbReference type="NCBI Taxonomy" id="28116"/>
    <lineage>
        <taxon>Bacteria</taxon>
        <taxon>Pseudomonadati</taxon>
        <taxon>Bacteroidota</taxon>
        <taxon>Bacteroidia</taxon>
        <taxon>Bacteroidales</taxon>
        <taxon>Bacteroidaceae</taxon>
        <taxon>Bacteroides</taxon>
    </lineage>
</organism>
<feature type="compositionally biased region" description="Basic and acidic residues" evidence="1">
    <location>
        <begin position="269"/>
        <end position="282"/>
    </location>
</feature>
<proteinExistence type="predicted"/>
<dbReference type="Pfam" id="PF03837">
    <property type="entry name" value="RecT"/>
    <property type="match status" value="1"/>
</dbReference>